<evidence type="ECO:0008006" key="3">
    <source>
        <dbReference type="Google" id="ProtNLM"/>
    </source>
</evidence>
<dbReference type="SUPFAM" id="SSF51735">
    <property type="entry name" value="NAD(P)-binding Rossmann-fold domains"/>
    <property type="match status" value="1"/>
</dbReference>
<proteinExistence type="predicted"/>
<evidence type="ECO:0000313" key="2">
    <source>
        <dbReference type="Proteomes" id="UP000063699"/>
    </source>
</evidence>
<dbReference type="STRING" id="860235.AOZ06_34645"/>
<organism evidence="1 2">
    <name type="scientific">Kibdelosporangium phytohabitans</name>
    <dbReference type="NCBI Taxonomy" id="860235"/>
    <lineage>
        <taxon>Bacteria</taxon>
        <taxon>Bacillati</taxon>
        <taxon>Actinomycetota</taxon>
        <taxon>Actinomycetes</taxon>
        <taxon>Pseudonocardiales</taxon>
        <taxon>Pseudonocardiaceae</taxon>
        <taxon>Kibdelosporangium</taxon>
    </lineage>
</organism>
<accession>A0A0N9I5F9</accession>
<dbReference type="Gene3D" id="3.40.50.720">
    <property type="entry name" value="NAD(P)-binding Rossmann-like Domain"/>
    <property type="match status" value="1"/>
</dbReference>
<sequence length="171" mass="18708">MANSCRTAASTSASLSGHRWYVDVRAVFALFGSTLFAGKRPIWFGDPDLPITPTYIDDFATTMITLADEPDAWGEVWHVPSSEPTTARRFAELAGRGPLRAMPATAAKALGLLSTVARHGNQILHQFEQPFIVDSARFAARFGGTATDLREGVAATLRWHQRNPRRSLLPS</sequence>
<evidence type="ECO:0000313" key="1">
    <source>
        <dbReference type="EMBL" id="ALG11332.1"/>
    </source>
</evidence>
<keyword evidence="2" id="KW-1185">Reference proteome</keyword>
<gene>
    <name evidence="1" type="ORF">AOZ06_34645</name>
</gene>
<reference evidence="1 2" key="1">
    <citation type="submission" date="2015-07" db="EMBL/GenBank/DDBJ databases">
        <title>Genome sequencing of Kibdelosporangium phytohabitans.</title>
        <authorList>
            <person name="Qin S."/>
            <person name="Xing K."/>
        </authorList>
    </citation>
    <scope>NUCLEOTIDE SEQUENCE [LARGE SCALE GENOMIC DNA]</scope>
    <source>
        <strain evidence="1 2">KLBMP1111</strain>
    </source>
</reference>
<dbReference type="AlphaFoldDB" id="A0A0N9I5F9"/>
<name>A0A0N9I5F9_9PSEU</name>
<dbReference type="InterPro" id="IPR036291">
    <property type="entry name" value="NAD(P)-bd_dom_sf"/>
</dbReference>
<protein>
    <recommendedName>
        <fullName evidence="3">NAD-dependent epimerase/dehydratase domain-containing protein</fullName>
    </recommendedName>
</protein>
<dbReference type="Proteomes" id="UP000063699">
    <property type="component" value="Chromosome"/>
</dbReference>
<dbReference type="KEGG" id="kphy:AOZ06_34645"/>
<dbReference type="EMBL" id="CP012752">
    <property type="protein sequence ID" value="ALG11332.1"/>
    <property type="molecule type" value="Genomic_DNA"/>
</dbReference>